<proteinExistence type="predicted"/>
<evidence type="ECO:0000313" key="2">
    <source>
        <dbReference type="Proteomes" id="UP000828064"/>
    </source>
</evidence>
<accession>A0AAE8XKC1</accession>
<protein>
    <submittedName>
        <fullName evidence="1">Uncharacterized protein</fullName>
    </submittedName>
</protein>
<name>A0AAE8XKC1_9CAUD</name>
<organism evidence="1 2">
    <name type="scientific">Arthrobacter phage Klevey</name>
    <dbReference type="NCBI Taxonomy" id="2867481"/>
    <lineage>
        <taxon>Viruses</taxon>
        <taxon>Duplodnaviria</taxon>
        <taxon>Heunggongvirae</taxon>
        <taxon>Uroviricota</taxon>
        <taxon>Caudoviricetes</taxon>
        <taxon>Berryhillviridae</taxon>
        <taxon>Lilmacvirus</taxon>
        <taxon>Lilmacvirus klevey</taxon>
    </lineage>
</organism>
<sequence length="83" mass="8706">MPARPITARQRQARADLLEDVGGALAREILKMQALTAGEDPEKVAAVLAGPDAEYVLVAPRALVEPYLRTAIDGALGIVGRAS</sequence>
<dbReference type="EMBL" id="MZ747522">
    <property type="protein sequence ID" value="UAW09397.1"/>
    <property type="molecule type" value="Genomic_DNA"/>
</dbReference>
<dbReference type="Proteomes" id="UP000828064">
    <property type="component" value="Segment"/>
</dbReference>
<evidence type="ECO:0000313" key="1">
    <source>
        <dbReference type="EMBL" id="UAW09397.1"/>
    </source>
</evidence>
<gene>
    <name evidence="1" type="primary">39</name>
    <name evidence="1" type="ORF">SEA_KLEVEY_39</name>
</gene>
<keyword evidence="2" id="KW-1185">Reference proteome</keyword>
<reference evidence="1 2" key="1">
    <citation type="submission" date="2021-08" db="EMBL/GenBank/DDBJ databases">
        <authorList>
            <person name="Gillison A.D."/>
            <person name="Kleven A.S."/>
            <person name="Allen M.J."/>
            <person name="Garcia Costas A.M."/>
            <person name="Merkhofer E.C."/>
            <person name="Garlena R.A."/>
            <person name="Russell D.A."/>
            <person name="Jacobs-Sera D."/>
            <person name="Hatfull G.F."/>
        </authorList>
    </citation>
    <scope>NUCLEOTIDE SEQUENCE [LARGE SCALE GENOMIC DNA]</scope>
</reference>